<dbReference type="EMBL" id="JBHRYB010000013">
    <property type="protein sequence ID" value="MFC3680971.1"/>
    <property type="molecule type" value="Genomic_DNA"/>
</dbReference>
<feature type="domain" description="DUF6160" evidence="2">
    <location>
        <begin position="13"/>
        <end position="65"/>
    </location>
</feature>
<organism evidence="3 4">
    <name type="scientific">Bacterioplanoides pacificum</name>
    <dbReference type="NCBI Taxonomy" id="1171596"/>
    <lineage>
        <taxon>Bacteria</taxon>
        <taxon>Pseudomonadati</taxon>
        <taxon>Pseudomonadota</taxon>
        <taxon>Gammaproteobacteria</taxon>
        <taxon>Oceanospirillales</taxon>
        <taxon>Oceanospirillaceae</taxon>
        <taxon>Bacterioplanoides</taxon>
    </lineage>
</organism>
<evidence type="ECO:0000313" key="3">
    <source>
        <dbReference type="EMBL" id="MFC3680971.1"/>
    </source>
</evidence>
<feature type="chain" id="PRO_5047420698" evidence="1">
    <location>
        <begin position="22"/>
        <end position="394"/>
    </location>
</feature>
<gene>
    <name evidence="3" type="ORF">ACFOMG_12765</name>
</gene>
<reference evidence="4" key="1">
    <citation type="journal article" date="2019" name="Int. J. Syst. Evol. Microbiol.">
        <title>The Global Catalogue of Microorganisms (GCM) 10K type strain sequencing project: providing services to taxonomists for standard genome sequencing and annotation.</title>
        <authorList>
            <consortium name="The Broad Institute Genomics Platform"/>
            <consortium name="The Broad Institute Genome Sequencing Center for Infectious Disease"/>
            <person name="Wu L."/>
            <person name="Ma J."/>
        </authorList>
    </citation>
    <scope>NUCLEOTIDE SEQUENCE [LARGE SCALE GENOMIC DNA]</scope>
    <source>
        <strain evidence="4">KCTC 42424</strain>
    </source>
</reference>
<proteinExistence type="predicted"/>
<protein>
    <submittedName>
        <fullName evidence="3">DUF6160 family protein</fullName>
    </submittedName>
</protein>
<dbReference type="InterPro" id="IPR046158">
    <property type="entry name" value="DUF6160"/>
</dbReference>
<evidence type="ECO:0000313" key="4">
    <source>
        <dbReference type="Proteomes" id="UP001595722"/>
    </source>
</evidence>
<feature type="signal peptide" evidence="1">
    <location>
        <begin position="1"/>
        <end position="21"/>
    </location>
</feature>
<name>A0ABV7VWS5_9GAMM</name>
<keyword evidence="1" id="KW-0732">Signal</keyword>
<evidence type="ECO:0000256" key="1">
    <source>
        <dbReference type="SAM" id="SignalP"/>
    </source>
</evidence>
<dbReference type="RefSeq" id="WP_376867084.1">
    <property type="nucleotide sequence ID" value="NZ_JBHRYB010000013.1"/>
</dbReference>
<dbReference type="Proteomes" id="UP001595722">
    <property type="component" value="Unassembled WGS sequence"/>
</dbReference>
<evidence type="ECO:0000259" key="2">
    <source>
        <dbReference type="Pfam" id="PF19657"/>
    </source>
</evidence>
<keyword evidence="4" id="KW-1185">Reference proteome</keyword>
<comment type="caution">
    <text evidence="3">The sequence shown here is derived from an EMBL/GenBank/DDBJ whole genome shotgun (WGS) entry which is preliminary data.</text>
</comment>
<dbReference type="Pfam" id="PF19657">
    <property type="entry name" value="DUF6160"/>
    <property type="match status" value="1"/>
</dbReference>
<accession>A0ABV7VWS5</accession>
<sequence>MALKCYLGLAGVLFQISTVQALEALDEAAMSNVTGQAQGIRLTSEYDSSIKSISYYDDDGLGADGSGGVISLSPVRVYTPTNRPLIVDVQVGEKVRDNGETRTGLLFYNRDLPINIEVGSIAINGKSIGGFGQQNFQIKNNLNADPSDDQVYTVDLFAGGAVGNNGITLDIDLPSSMSFDTYYEDDGVRLSSTVDFGNPFDASGGGLKMSGVTFDLVPEGLQIGLPTITGGNVNVYNASIGDEVLNSAAYRNINLKGGALLLKNAEQAGESGLEIDLRVNKDSSLDYVYIAGEVDENYLAGNPGTEIYEGSATISFEDDLLVQGMRMNVDGERGLVFDFDNTTATDGVRAHLQGRNIRFDRADRAAAGIHSPSIGTIDARLHLTNNTYLQVQGH</sequence>